<evidence type="ECO:0000259" key="4">
    <source>
        <dbReference type="Pfam" id="PF19081"/>
    </source>
</evidence>
<dbReference type="AlphaFoldDB" id="A0A0N0RQG7"/>
<feature type="signal peptide" evidence="2">
    <location>
        <begin position="1"/>
        <end position="20"/>
    </location>
</feature>
<dbReference type="Proteomes" id="UP000037755">
    <property type="component" value="Unassembled WGS sequence"/>
</dbReference>
<feature type="chain" id="PRO_5005857622" description="Secretion system C-terminal sorting domain-containing protein" evidence="2">
    <location>
        <begin position="21"/>
        <end position="639"/>
    </location>
</feature>
<reference evidence="5 6" key="1">
    <citation type="submission" date="2015-08" db="EMBL/GenBank/DDBJ databases">
        <title>Whole genome sequence of Flavobacterium akiainvivens IK-1T, from decaying Wikstroemia oahuensis, an endemic Hawaiian shrub.</title>
        <authorList>
            <person name="Wan X."/>
            <person name="Hou S."/>
            <person name="Saito J."/>
            <person name="Donachie S."/>
        </authorList>
    </citation>
    <scope>NUCLEOTIDE SEQUENCE [LARGE SCALE GENOMIC DNA]</scope>
    <source>
        <strain evidence="5 6">IK-1</strain>
    </source>
</reference>
<evidence type="ECO:0000313" key="6">
    <source>
        <dbReference type="Proteomes" id="UP000037755"/>
    </source>
</evidence>
<evidence type="ECO:0000256" key="1">
    <source>
        <dbReference type="ARBA" id="ARBA00022729"/>
    </source>
</evidence>
<dbReference type="PANTHER" id="PTHR36220">
    <property type="entry name" value="UNNAMED PRODUCT"/>
    <property type="match status" value="1"/>
</dbReference>
<organism evidence="5 6">
    <name type="scientific">Flavobacterium akiainvivens</name>
    <dbReference type="NCBI Taxonomy" id="1202724"/>
    <lineage>
        <taxon>Bacteria</taxon>
        <taxon>Pseudomonadati</taxon>
        <taxon>Bacteroidota</taxon>
        <taxon>Flavobacteriia</taxon>
        <taxon>Flavobacteriales</taxon>
        <taxon>Flavobacteriaceae</taxon>
        <taxon>Flavobacterium</taxon>
    </lineage>
</organism>
<dbReference type="InterPro" id="IPR026444">
    <property type="entry name" value="Secre_tail"/>
</dbReference>
<gene>
    <name evidence="5" type="ORF">AM493_01415</name>
</gene>
<keyword evidence="1 2" id="KW-0732">Signal</keyword>
<evidence type="ECO:0008006" key="7">
    <source>
        <dbReference type="Google" id="ProtNLM"/>
    </source>
</evidence>
<dbReference type="Pfam" id="PF19081">
    <property type="entry name" value="Ig_7"/>
    <property type="match status" value="1"/>
</dbReference>
<dbReference type="SUPFAM" id="SSF82171">
    <property type="entry name" value="DPP6 N-terminal domain-like"/>
    <property type="match status" value="1"/>
</dbReference>
<feature type="domain" description="Secretion system C-terminal sorting" evidence="3">
    <location>
        <begin position="571"/>
        <end position="633"/>
    </location>
</feature>
<protein>
    <recommendedName>
        <fullName evidence="7">Secretion system C-terminal sorting domain-containing protein</fullName>
    </recommendedName>
</protein>
<comment type="caution">
    <text evidence="5">The sequence shown here is derived from an EMBL/GenBank/DDBJ whole genome shotgun (WGS) entry which is preliminary data.</text>
</comment>
<sequence length="639" mass="67349">MKKITLVVLGLVAHISVMQAQEWNQLGETFQYEGQPVSTTAMSGDGNVVAVSPSFSVNSGVTTGLTKVYQYNNNEWVQLGTDIQFGDINIGATYGDNADLTISLSDDGQTVAIGAPLSDANGNNSGKVGVFNYNGTAWVQVGEDIVGDESTGLGGSLALTADGTKLVTGADANYTGAAFSGQVKVYELNGTAWQQVGQTVISANSEGTSFGFDVDINDAGTTIVATYYDGGVARIYQLDGAVWIQTALIDDVPVGYVSFNAAGNRVALGSFTANSPTGTFFAGRATVYENQDGIWTQLGNALYGTAMFQLYARVRLNAAGDVLAVGSEGISSQVGKAEIYKFIDEEWYQTGTIADTTNGTFYGSSVALSNDGEKIMVGGREGAGSATAHYARAFEFNCLVAAPVATEPEAVCAGNAVTLSVTETEDITYNWYTAADATEPVYTGTTFETPELGATTSYWVEAVTYIGCSSERVENVATVNALPQAVEAAATQSFTEGETLASLEVEAEGEITWYADETLTTILPDTTVLVHNTVYYAVQAVNGCVSPATAITAEDIALSTGVAELEGFTYYPNPVGNKLFFNTTVPVKSITVYDLSGRLIKAQYAQEITEVDLANLATGTYIVKAQTENAEKSFKVTKQ</sequence>
<dbReference type="RefSeq" id="WP_054405894.1">
    <property type="nucleotide sequence ID" value="NZ_FOYA01000004.1"/>
</dbReference>
<dbReference type="EMBL" id="LIYD01000005">
    <property type="protein sequence ID" value="KOS04849.1"/>
    <property type="molecule type" value="Genomic_DNA"/>
</dbReference>
<dbReference type="OrthoDB" id="1403372at2"/>
<dbReference type="NCBIfam" id="TIGR04183">
    <property type="entry name" value="Por_Secre_tail"/>
    <property type="match status" value="1"/>
</dbReference>
<evidence type="ECO:0000256" key="2">
    <source>
        <dbReference type="SAM" id="SignalP"/>
    </source>
</evidence>
<dbReference type="Pfam" id="PF18962">
    <property type="entry name" value="Por_Secre_tail"/>
    <property type="match status" value="1"/>
</dbReference>
<feature type="domain" description="Ig-like" evidence="4">
    <location>
        <begin position="401"/>
        <end position="480"/>
    </location>
</feature>
<dbReference type="PANTHER" id="PTHR36220:SF1">
    <property type="entry name" value="GAMMA TUBULIN COMPLEX COMPONENT C-TERMINAL DOMAIN-CONTAINING PROTEIN"/>
    <property type="match status" value="1"/>
</dbReference>
<evidence type="ECO:0000259" key="3">
    <source>
        <dbReference type="Pfam" id="PF18962"/>
    </source>
</evidence>
<name>A0A0N0RQG7_9FLAO</name>
<keyword evidence="6" id="KW-1185">Reference proteome</keyword>
<accession>A0A0N0RQG7</accession>
<dbReference type="PATRIC" id="fig|1202724.3.peg.288"/>
<proteinExistence type="predicted"/>
<dbReference type="STRING" id="1202724.AM493_01415"/>
<dbReference type="InterPro" id="IPR044023">
    <property type="entry name" value="Ig_7"/>
</dbReference>
<evidence type="ECO:0000313" key="5">
    <source>
        <dbReference type="EMBL" id="KOS04849.1"/>
    </source>
</evidence>